<protein>
    <submittedName>
        <fullName evidence="1">Uncharacterized protein</fullName>
    </submittedName>
</protein>
<dbReference type="Proteomes" id="UP000268285">
    <property type="component" value="Unassembled WGS sequence"/>
</dbReference>
<evidence type="ECO:0000313" key="1">
    <source>
        <dbReference type="EMBL" id="VBA51396.1"/>
    </source>
</evidence>
<accession>A0A498QSR3</accession>
<keyword evidence="2" id="KW-1185">Reference proteome</keyword>
<dbReference type="AlphaFoldDB" id="A0A498QSR3"/>
<proteinExistence type="predicted"/>
<sequence>MHAHAHAVSATGDESSARWALMPLVPALPKGLVKRLVTVASHPPAQRATIAANSCSGRPVAP</sequence>
<gene>
    <name evidence="1" type="ORF">LAUMK142_03081</name>
</gene>
<organism evidence="1 2">
    <name type="scientific">Mycobacterium pseudokansasii</name>
    <dbReference type="NCBI Taxonomy" id="2341080"/>
    <lineage>
        <taxon>Bacteria</taxon>
        <taxon>Bacillati</taxon>
        <taxon>Actinomycetota</taxon>
        <taxon>Actinomycetes</taxon>
        <taxon>Mycobacteriales</taxon>
        <taxon>Mycobacteriaceae</taxon>
        <taxon>Mycobacterium</taxon>
    </lineage>
</organism>
<evidence type="ECO:0000313" key="2">
    <source>
        <dbReference type="Proteomes" id="UP000268285"/>
    </source>
</evidence>
<dbReference type="EMBL" id="UPHU01000001">
    <property type="protein sequence ID" value="VBA51396.1"/>
    <property type="molecule type" value="Genomic_DNA"/>
</dbReference>
<name>A0A498QSR3_9MYCO</name>
<reference evidence="1 2" key="1">
    <citation type="submission" date="2018-09" db="EMBL/GenBank/DDBJ databases">
        <authorList>
            <person name="Tagini F."/>
        </authorList>
    </citation>
    <scope>NUCLEOTIDE SEQUENCE [LARGE SCALE GENOMIC DNA]</scope>
    <source>
        <strain evidence="1 2">MK142</strain>
    </source>
</reference>